<feature type="transmembrane region" description="Helical" evidence="6">
    <location>
        <begin position="20"/>
        <end position="40"/>
    </location>
</feature>
<dbReference type="OrthoDB" id="9770923at2"/>
<protein>
    <submittedName>
        <fullName evidence="8">ResB-like family cytochrome c biogenesis protein</fullName>
    </submittedName>
</protein>
<dbReference type="GO" id="GO:0017004">
    <property type="term" value="P:cytochrome complex assembly"/>
    <property type="evidence" value="ECO:0007669"/>
    <property type="project" value="UniProtKB-KW"/>
</dbReference>
<dbReference type="InterPro" id="IPR007816">
    <property type="entry name" value="ResB-like_domain"/>
</dbReference>
<evidence type="ECO:0000256" key="6">
    <source>
        <dbReference type="SAM" id="Phobius"/>
    </source>
</evidence>
<keyword evidence="4 6" id="KW-1133">Transmembrane helix</keyword>
<sequence>MSSGTSSPLHVVLWNGLRSLKLTLVSLFLLAGSSVLGTLLPQNLPLAEYHQRLGPVAVRIIRILQLDNMYHSWWFYGLLGLFALNLSACSVHRLPGVWRQIFCPQLMPEDRWLQSRPLHCNWLDSRCPEVVTRRLSEVLRGRFGTVRRSQKDGTVWLFVQRHSWARLGAYVTHLAILIILLGGVVGGKWGYRGYLTIAEGQAVAHLPLVGGEGVRPLGFSVRCDQFVIDYYANGYQPREFRSLLTILEDGREVPGHVRVPVRVNHPLRYRGLTFYQSGYDTDAGLLRFSVTPRGGGEPFDLMVVYGQSVLLPDGTALAVAGYISDFEGKGPAAGLELTSPDGQRGRAMAFQDPDLLMGEAQAPYVFRLLSIEPCRYTGLQVSRDPGVPLVWLGCLLLVVGTLAAFYFSHQRLWLRLQGDAGGTRVLMAGHAHRQQGAFSGRFEVLCQEFRNLSKEQP</sequence>
<dbReference type="PANTHER" id="PTHR31566:SF0">
    <property type="entry name" value="CYTOCHROME C BIOGENESIS PROTEIN CCS1, CHLOROPLASTIC"/>
    <property type="match status" value="1"/>
</dbReference>
<name>Q3A2D9_SYNC1</name>
<feature type="domain" description="ResB-like" evidence="7">
    <location>
        <begin position="20"/>
        <end position="345"/>
    </location>
</feature>
<organism evidence="8 9">
    <name type="scientific">Syntrophotalea carbinolica (strain DSM 2380 / NBRC 103641 / GraBd1)</name>
    <name type="common">Pelobacter carbinolicus</name>
    <dbReference type="NCBI Taxonomy" id="338963"/>
    <lineage>
        <taxon>Bacteria</taxon>
        <taxon>Pseudomonadati</taxon>
        <taxon>Thermodesulfobacteriota</taxon>
        <taxon>Desulfuromonadia</taxon>
        <taxon>Desulfuromonadales</taxon>
        <taxon>Syntrophotaleaceae</taxon>
        <taxon>Syntrophotalea</taxon>
    </lineage>
</organism>
<reference evidence="9" key="1">
    <citation type="submission" date="2005-10" db="EMBL/GenBank/DDBJ databases">
        <title>Complete sequence of Pelobacter carbinolicus DSM 2380.</title>
        <authorList>
            <person name="Copeland A."/>
            <person name="Lucas S."/>
            <person name="Lapidus A."/>
            <person name="Barry K."/>
            <person name="Detter J.C."/>
            <person name="Glavina T."/>
            <person name="Hammon N."/>
            <person name="Israni S."/>
            <person name="Pitluck S."/>
            <person name="Chertkov O."/>
            <person name="Schmutz J."/>
            <person name="Larimer F."/>
            <person name="Land M."/>
            <person name="Kyrpides N."/>
            <person name="Ivanova N."/>
            <person name="Richardson P."/>
        </authorList>
    </citation>
    <scope>NUCLEOTIDE SEQUENCE [LARGE SCALE GENOMIC DNA]</scope>
    <source>
        <strain evidence="9">DSM 2380 / NBRC 103641 / GraBd1</strain>
    </source>
</reference>
<dbReference type="PANTHER" id="PTHR31566">
    <property type="entry name" value="CYTOCHROME C BIOGENESIS PROTEIN CCS1, CHLOROPLASTIC"/>
    <property type="match status" value="1"/>
</dbReference>
<keyword evidence="9" id="KW-1185">Reference proteome</keyword>
<dbReference type="EMBL" id="CP000142">
    <property type="protein sequence ID" value="ABA89468.1"/>
    <property type="molecule type" value="Genomic_DNA"/>
</dbReference>
<accession>Q3A2D9</accession>
<dbReference type="GO" id="GO:0016020">
    <property type="term" value="C:membrane"/>
    <property type="evidence" value="ECO:0007669"/>
    <property type="project" value="UniProtKB-SubCell"/>
</dbReference>
<dbReference type="eggNOG" id="COG1333">
    <property type="taxonomic scope" value="Bacteria"/>
</dbReference>
<dbReference type="KEGG" id="pca:Pcar_2229"/>
<dbReference type="Proteomes" id="UP000002534">
    <property type="component" value="Chromosome"/>
</dbReference>
<evidence type="ECO:0000313" key="9">
    <source>
        <dbReference type="Proteomes" id="UP000002534"/>
    </source>
</evidence>
<feature type="domain" description="ResB-like" evidence="7">
    <location>
        <begin position="354"/>
        <end position="443"/>
    </location>
</feature>
<evidence type="ECO:0000256" key="5">
    <source>
        <dbReference type="ARBA" id="ARBA00023136"/>
    </source>
</evidence>
<evidence type="ECO:0000256" key="1">
    <source>
        <dbReference type="ARBA" id="ARBA00004141"/>
    </source>
</evidence>
<evidence type="ECO:0000313" key="8">
    <source>
        <dbReference type="EMBL" id="ABA89468.1"/>
    </source>
</evidence>
<dbReference type="STRING" id="338963.Pcar_2229"/>
<proteinExistence type="predicted"/>
<dbReference type="RefSeq" id="WP_011341983.1">
    <property type="nucleotide sequence ID" value="NC_007498.2"/>
</dbReference>
<keyword evidence="5 6" id="KW-0472">Membrane</keyword>
<dbReference type="HOGENOM" id="CLU_034630_1_0_7"/>
<dbReference type="InterPro" id="IPR023494">
    <property type="entry name" value="Cyt_c_bgen_Ccs1/CcsB/ResB"/>
</dbReference>
<dbReference type="AlphaFoldDB" id="Q3A2D9"/>
<keyword evidence="3" id="KW-0201">Cytochrome c-type biogenesis</keyword>
<evidence type="ECO:0000259" key="7">
    <source>
        <dbReference type="Pfam" id="PF05140"/>
    </source>
</evidence>
<gene>
    <name evidence="8" type="ordered locus">Pcar_2229</name>
</gene>
<keyword evidence="2 6" id="KW-0812">Transmembrane</keyword>
<evidence type="ECO:0000256" key="4">
    <source>
        <dbReference type="ARBA" id="ARBA00022989"/>
    </source>
</evidence>
<feature type="transmembrane region" description="Helical" evidence="6">
    <location>
        <begin position="73"/>
        <end position="91"/>
    </location>
</feature>
<evidence type="ECO:0000256" key="2">
    <source>
        <dbReference type="ARBA" id="ARBA00022692"/>
    </source>
</evidence>
<evidence type="ECO:0000256" key="3">
    <source>
        <dbReference type="ARBA" id="ARBA00022748"/>
    </source>
</evidence>
<dbReference type="Pfam" id="PF05140">
    <property type="entry name" value="ResB"/>
    <property type="match status" value="2"/>
</dbReference>
<reference evidence="8 9" key="2">
    <citation type="journal article" date="2012" name="BMC Genomics">
        <title>The genome of Pelobacter carbinolicus reveals surprising metabolic capabilities and physiological features.</title>
        <authorList>
            <person name="Aklujkar M."/>
            <person name="Haveman S.A."/>
            <person name="Didonato R.Jr."/>
            <person name="Chertkov O."/>
            <person name="Han C.S."/>
            <person name="Land M.L."/>
            <person name="Brown P."/>
            <person name="Lovley D.R."/>
        </authorList>
    </citation>
    <scope>NUCLEOTIDE SEQUENCE [LARGE SCALE GENOMIC DNA]</scope>
    <source>
        <strain evidence="9">DSM 2380 / NBRC 103641 / GraBd1</strain>
    </source>
</reference>
<feature type="transmembrane region" description="Helical" evidence="6">
    <location>
        <begin position="167"/>
        <end position="191"/>
    </location>
</feature>
<feature type="transmembrane region" description="Helical" evidence="6">
    <location>
        <begin position="389"/>
        <end position="407"/>
    </location>
</feature>
<comment type="subcellular location">
    <subcellularLocation>
        <location evidence="1">Membrane</location>
        <topology evidence="1">Multi-pass membrane protein</topology>
    </subcellularLocation>
</comment>